<dbReference type="InterPro" id="IPR043594">
    <property type="entry name" value="HMGL"/>
</dbReference>
<dbReference type="PANTHER" id="PTHR42738">
    <property type="entry name" value="HYDROXYMETHYLGLUTARYL-COA LYASE"/>
    <property type="match status" value="1"/>
</dbReference>
<dbReference type="Proteomes" id="UP000603940">
    <property type="component" value="Unassembled WGS sequence"/>
</dbReference>
<dbReference type="PANTHER" id="PTHR42738:SF7">
    <property type="entry name" value="HYDROXYMETHYLGLUTARYL-COA LYASE"/>
    <property type="match status" value="1"/>
</dbReference>
<evidence type="ECO:0000259" key="4">
    <source>
        <dbReference type="PROSITE" id="PS50991"/>
    </source>
</evidence>
<keyword evidence="3 5" id="KW-0456">Lyase</keyword>
<evidence type="ECO:0000313" key="6">
    <source>
        <dbReference type="Proteomes" id="UP000603940"/>
    </source>
</evidence>
<sequence length="313" mass="33017">MSKAVEIVEVAPRDGFQPIGPWIPTETKAAFLRRLAAAGLRRIEIGSFVSPTAVPQLRDTADLLEVAARLPGLRPQVLVPTARRAREAVQAGARFLVYVLSASEAHNQSNVRRSVAESVEDYARLLDALPGDVELRINLATAFDCPFDGRMAVGPVLELVRRLVAMRPDVEICLCDTTGRATPDHVAQLCAAAAACCPQVANWAYHAHDTYGLGLATTYAAYQEGVRVFDAAAGGLGGCPFAPGATGNVATEDVVWMFERMGTDTGVSLEALLPVAQDAAALPGASAGGRARQALGPCAAAEERITSLEKSAR</sequence>
<dbReference type="NCBIfam" id="NF004283">
    <property type="entry name" value="PRK05692.1"/>
    <property type="match status" value="1"/>
</dbReference>
<dbReference type="SUPFAM" id="SSF51569">
    <property type="entry name" value="Aldolase"/>
    <property type="match status" value="1"/>
</dbReference>
<keyword evidence="2" id="KW-0479">Metal-binding</keyword>
<dbReference type="InterPro" id="IPR013785">
    <property type="entry name" value="Aldolase_TIM"/>
</dbReference>
<feature type="domain" description="Pyruvate carboxyltransferase" evidence="4">
    <location>
        <begin position="5"/>
        <end position="273"/>
    </location>
</feature>
<dbReference type="RefSeq" id="WP_187780201.1">
    <property type="nucleotide sequence ID" value="NZ_JACTUZ010000123.1"/>
</dbReference>
<dbReference type="GO" id="GO:0016829">
    <property type="term" value="F:lyase activity"/>
    <property type="evidence" value="ECO:0007669"/>
    <property type="project" value="UniProtKB-KW"/>
</dbReference>
<proteinExistence type="inferred from homology"/>
<dbReference type="Pfam" id="PF00682">
    <property type="entry name" value="HMGL-like"/>
    <property type="match status" value="1"/>
</dbReference>
<evidence type="ECO:0000313" key="5">
    <source>
        <dbReference type="EMBL" id="MBC9179149.1"/>
    </source>
</evidence>
<name>A0ABR7RBD7_9PROT</name>
<gene>
    <name evidence="5" type="ORF">IBL25_19605</name>
</gene>
<keyword evidence="6" id="KW-1185">Reference proteome</keyword>
<protein>
    <submittedName>
        <fullName evidence="5">Hydroxymethylglutaryl-CoA lyase</fullName>
    </submittedName>
</protein>
<organism evidence="5 6">
    <name type="scientific">Pseudoroseomonas ludipueritiae</name>
    <dbReference type="NCBI Taxonomy" id="198093"/>
    <lineage>
        <taxon>Bacteria</taxon>
        <taxon>Pseudomonadati</taxon>
        <taxon>Pseudomonadota</taxon>
        <taxon>Alphaproteobacteria</taxon>
        <taxon>Acetobacterales</taxon>
        <taxon>Acetobacteraceae</taxon>
        <taxon>Pseudoroseomonas</taxon>
    </lineage>
</organism>
<dbReference type="Gene3D" id="3.20.20.70">
    <property type="entry name" value="Aldolase class I"/>
    <property type="match status" value="1"/>
</dbReference>
<reference evidence="5 6" key="1">
    <citation type="journal article" date="2009" name="Int. J. Syst. Evol. Microbiol.">
        <title>Transfer of Teichococcus ludipueritiae and Muricoccus roseus to the genus Roseomonas, as Roseomonas ludipueritiae comb. nov. and Roseomonas rosea comb. nov., respectively, and emended description of the genus Roseomonas.</title>
        <authorList>
            <person name="Sanchez-Porro C."/>
            <person name="Gallego V."/>
            <person name="Busse H.J."/>
            <person name="Kampfer P."/>
            <person name="Ventosa A."/>
        </authorList>
    </citation>
    <scope>NUCLEOTIDE SEQUENCE [LARGE SCALE GENOMIC DNA]</scope>
    <source>
        <strain evidence="5 6">DSM 14915</strain>
    </source>
</reference>
<evidence type="ECO:0000256" key="2">
    <source>
        <dbReference type="ARBA" id="ARBA00022723"/>
    </source>
</evidence>
<dbReference type="PROSITE" id="PS50991">
    <property type="entry name" value="PYR_CT"/>
    <property type="match status" value="1"/>
</dbReference>
<dbReference type="CDD" id="cd07938">
    <property type="entry name" value="DRE_TIM_HMGL"/>
    <property type="match status" value="1"/>
</dbReference>
<dbReference type="EMBL" id="JACTUZ010000123">
    <property type="protein sequence ID" value="MBC9179149.1"/>
    <property type="molecule type" value="Genomic_DNA"/>
</dbReference>
<dbReference type="InterPro" id="IPR000891">
    <property type="entry name" value="PYR_CT"/>
</dbReference>
<evidence type="ECO:0000256" key="3">
    <source>
        <dbReference type="ARBA" id="ARBA00023239"/>
    </source>
</evidence>
<comment type="caution">
    <text evidence="5">The sequence shown here is derived from an EMBL/GenBank/DDBJ whole genome shotgun (WGS) entry which is preliminary data.</text>
</comment>
<comment type="similarity">
    <text evidence="1">Belongs to the HMG-CoA lyase family.</text>
</comment>
<accession>A0ABR7RBD7</accession>
<evidence type="ECO:0000256" key="1">
    <source>
        <dbReference type="ARBA" id="ARBA00009405"/>
    </source>
</evidence>